<dbReference type="NCBIfam" id="TIGR03423">
    <property type="entry name" value="pbp2_mrdA"/>
    <property type="match status" value="1"/>
</dbReference>
<evidence type="ECO:0000256" key="4">
    <source>
        <dbReference type="ARBA" id="ARBA00022519"/>
    </source>
</evidence>
<feature type="domain" description="Penicillin-binding protein transpeptidase" evidence="15">
    <location>
        <begin position="277"/>
        <end position="616"/>
    </location>
</feature>
<evidence type="ECO:0000256" key="2">
    <source>
        <dbReference type="ARBA" id="ARBA00004236"/>
    </source>
</evidence>
<comment type="subcellular location">
    <subcellularLocation>
        <location evidence="2">Cell membrane</location>
    </subcellularLocation>
    <subcellularLocation>
        <location evidence="1">Membrane</location>
        <topology evidence="1">Single-pass membrane protein</topology>
    </subcellularLocation>
</comment>
<feature type="region of interest" description="Disordered" evidence="14">
    <location>
        <begin position="631"/>
        <end position="681"/>
    </location>
</feature>
<evidence type="ECO:0000259" key="16">
    <source>
        <dbReference type="Pfam" id="PF03717"/>
    </source>
</evidence>
<dbReference type="GO" id="GO:0006508">
    <property type="term" value="P:proteolysis"/>
    <property type="evidence" value="ECO:0007669"/>
    <property type="project" value="UniProtKB-KW"/>
</dbReference>
<evidence type="ECO:0000313" key="18">
    <source>
        <dbReference type="Proteomes" id="UP000244913"/>
    </source>
</evidence>
<dbReference type="RefSeq" id="WP_116567573.1">
    <property type="nucleotide sequence ID" value="NZ_QDKP01000036.1"/>
</dbReference>
<evidence type="ECO:0000256" key="3">
    <source>
        <dbReference type="ARBA" id="ARBA00022475"/>
    </source>
</evidence>
<dbReference type="InterPro" id="IPR017790">
    <property type="entry name" value="Penicillin-binding_protein_2"/>
</dbReference>
<dbReference type="GO" id="GO:0008658">
    <property type="term" value="F:penicillin binding"/>
    <property type="evidence" value="ECO:0007669"/>
    <property type="project" value="InterPro"/>
</dbReference>
<keyword evidence="18" id="KW-1185">Reference proteome</keyword>
<accession>A0A2T9JFQ6</accession>
<dbReference type="InterPro" id="IPR036138">
    <property type="entry name" value="PBP_dimer_sf"/>
</dbReference>
<comment type="caution">
    <text evidence="17">The sequence shown here is derived from an EMBL/GenBank/DDBJ whole genome shotgun (WGS) entry which is preliminary data.</text>
</comment>
<dbReference type="SUPFAM" id="SSF56601">
    <property type="entry name" value="beta-lactamase/transpeptidase-like"/>
    <property type="match status" value="1"/>
</dbReference>
<organism evidence="17 18">
    <name type="scientific">Caulobacter radicis</name>
    <dbReference type="NCBI Taxonomy" id="2172650"/>
    <lineage>
        <taxon>Bacteria</taxon>
        <taxon>Pseudomonadati</taxon>
        <taxon>Pseudomonadota</taxon>
        <taxon>Alphaproteobacteria</taxon>
        <taxon>Caulobacterales</taxon>
        <taxon>Caulobacteraceae</taxon>
        <taxon>Caulobacter</taxon>
    </lineage>
</organism>
<dbReference type="InterPro" id="IPR050515">
    <property type="entry name" value="Beta-lactam/transpept"/>
</dbReference>
<dbReference type="EMBL" id="QDKP01000036">
    <property type="protein sequence ID" value="PVM82534.1"/>
    <property type="molecule type" value="Genomic_DNA"/>
</dbReference>
<reference evidence="17 18" key="1">
    <citation type="submission" date="2018-04" db="EMBL/GenBank/DDBJ databases">
        <title>The genome sequence of Caulobacter sp. 736.</title>
        <authorList>
            <person name="Gao J."/>
            <person name="Sun J."/>
        </authorList>
    </citation>
    <scope>NUCLEOTIDE SEQUENCE [LARGE SCALE GENOMIC DNA]</scope>
    <source>
        <strain evidence="17 18">736</strain>
    </source>
</reference>
<dbReference type="GO" id="GO:0009252">
    <property type="term" value="P:peptidoglycan biosynthetic process"/>
    <property type="evidence" value="ECO:0007669"/>
    <property type="project" value="UniProtKB-KW"/>
</dbReference>
<gene>
    <name evidence="17" type="primary">mrdA</name>
    <name evidence="17" type="ORF">DDF65_12105</name>
</gene>
<evidence type="ECO:0000256" key="7">
    <source>
        <dbReference type="ARBA" id="ARBA00022692"/>
    </source>
</evidence>
<keyword evidence="12" id="KW-0472">Membrane</keyword>
<feature type="domain" description="Penicillin-binding protein dimerisation" evidence="16">
    <location>
        <begin position="65"/>
        <end position="241"/>
    </location>
</feature>
<dbReference type="GO" id="GO:0071555">
    <property type="term" value="P:cell wall organization"/>
    <property type="evidence" value="ECO:0007669"/>
    <property type="project" value="UniProtKB-KW"/>
</dbReference>
<evidence type="ECO:0000256" key="12">
    <source>
        <dbReference type="ARBA" id="ARBA00023136"/>
    </source>
</evidence>
<keyword evidence="5" id="KW-0121">Carboxypeptidase</keyword>
<evidence type="ECO:0000256" key="6">
    <source>
        <dbReference type="ARBA" id="ARBA00022670"/>
    </source>
</evidence>
<keyword evidence="9" id="KW-0133">Cell shape</keyword>
<dbReference type="InterPro" id="IPR001460">
    <property type="entry name" value="PCN-bd_Tpept"/>
</dbReference>
<evidence type="ECO:0000313" key="17">
    <source>
        <dbReference type="EMBL" id="PVM82534.1"/>
    </source>
</evidence>
<dbReference type="Pfam" id="PF03717">
    <property type="entry name" value="PBP_dimer"/>
    <property type="match status" value="1"/>
</dbReference>
<dbReference type="InterPro" id="IPR005311">
    <property type="entry name" value="PBP_dimer"/>
</dbReference>
<dbReference type="SUPFAM" id="SSF56519">
    <property type="entry name" value="Penicillin binding protein dimerisation domain"/>
    <property type="match status" value="1"/>
</dbReference>
<protein>
    <submittedName>
        <fullName evidence="17">Penicillin-binding protein 2</fullName>
    </submittedName>
</protein>
<keyword evidence="6" id="KW-0645">Protease</keyword>
<keyword evidence="4" id="KW-0997">Cell inner membrane</keyword>
<dbReference type="Gene3D" id="3.40.710.10">
    <property type="entry name" value="DD-peptidase/beta-lactamase superfamily"/>
    <property type="match status" value="1"/>
</dbReference>
<dbReference type="GO" id="GO:0071972">
    <property type="term" value="F:peptidoglycan L,D-transpeptidase activity"/>
    <property type="evidence" value="ECO:0007669"/>
    <property type="project" value="TreeGrafter"/>
</dbReference>
<keyword evidence="13" id="KW-0961">Cell wall biogenesis/degradation</keyword>
<dbReference type="GO" id="GO:0005886">
    <property type="term" value="C:plasma membrane"/>
    <property type="evidence" value="ECO:0007669"/>
    <property type="project" value="UniProtKB-SubCell"/>
</dbReference>
<dbReference type="Pfam" id="PF00905">
    <property type="entry name" value="Transpeptidase"/>
    <property type="match status" value="1"/>
</dbReference>
<evidence type="ECO:0000256" key="5">
    <source>
        <dbReference type="ARBA" id="ARBA00022645"/>
    </source>
</evidence>
<feature type="compositionally biased region" description="Low complexity" evidence="14">
    <location>
        <begin position="668"/>
        <end position="681"/>
    </location>
</feature>
<evidence type="ECO:0000256" key="9">
    <source>
        <dbReference type="ARBA" id="ARBA00022960"/>
    </source>
</evidence>
<evidence type="ECO:0000256" key="10">
    <source>
        <dbReference type="ARBA" id="ARBA00022984"/>
    </source>
</evidence>
<proteinExistence type="predicted"/>
<dbReference type="PANTHER" id="PTHR30627:SF2">
    <property type="entry name" value="PEPTIDOGLYCAN D,D-TRANSPEPTIDASE MRDA"/>
    <property type="match status" value="1"/>
</dbReference>
<evidence type="ECO:0000256" key="11">
    <source>
        <dbReference type="ARBA" id="ARBA00022989"/>
    </source>
</evidence>
<evidence type="ECO:0000256" key="13">
    <source>
        <dbReference type="ARBA" id="ARBA00023316"/>
    </source>
</evidence>
<dbReference type="GO" id="GO:0009002">
    <property type="term" value="F:serine-type D-Ala-D-Ala carboxypeptidase activity"/>
    <property type="evidence" value="ECO:0007669"/>
    <property type="project" value="InterPro"/>
</dbReference>
<dbReference type="PANTHER" id="PTHR30627">
    <property type="entry name" value="PEPTIDOGLYCAN D,D-TRANSPEPTIDASE"/>
    <property type="match status" value="1"/>
</dbReference>
<dbReference type="Gene3D" id="3.90.1310.10">
    <property type="entry name" value="Penicillin-binding protein 2a (Domain 2)"/>
    <property type="match status" value="1"/>
</dbReference>
<sequence length="681" mass="73691">MSEPSIFFFEVNERQGVFHRRAFLLGGLAGAGLLTLTGRLAQLQLVEAQRYQKLSAGNQFNYRLVPPPRGLILDRNGVALASNRPNFRLMVIKEKGMDVEATLDDLATLVPIDGTRRARLLKEINNAPRKAPVVVMEDMTWEEFSRINIRAPELPNISADMGEVRVYPFGGAFAHVIGYVAKVSDRDVEAARKDPTQDQELLHNPGFRIGRQGVEKAFDLDLRGRAGAIKAEVDAQGRVVSLDPAGDIPATPGKEVRLTLDADIQNRALEVMGEESGAIVVMDIRNGDLLAMVSAPSFDANRFVKGLSGAEYRALSEYERKPLLDKAMTGTYPPGSTFKPTVGLAALAAGIDPNIRINCPGSWYYGGRTWRCWQKGGHGAQNMHDAIKNSCDIYFYQTALKIGPDAIATAARGMGFGEIFDIGIPGQKKGIVPDREWKKRAFKRNPANQIWFPGETPSYGIGQGALSVNALQLAVMTARLANGRKALNPRLIKSVGGVEQPSGADVPDMPFSKEHLDYVRGGMAAVANDVRGTAYRQSQLGLGDVQMAGKTGTAQVRSYDKAKSRNSASVQWKLKDHNLFVAFAPYDDPRYAVAVLVEHGGLGGATAGAPRAREVMRVALLKDPEIRARIERPMPLPEAPVETADGVVEGAAPDEPEEGAPPPPEATTPPTTGQPPQGGHI</sequence>
<keyword evidence="7" id="KW-0812">Transmembrane</keyword>
<keyword evidence="10" id="KW-0573">Peptidoglycan synthesis</keyword>
<keyword evidence="3" id="KW-1003">Cell membrane</keyword>
<keyword evidence="11" id="KW-1133">Transmembrane helix</keyword>
<evidence type="ECO:0000256" key="14">
    <source>
        <dbReference type="SAM" id="MobiDB-lite"/>
    </source>
</evidence>
<dbReference type="GO" id="GO:0008360">
    <property type="term" value="P:regulation of cell shape"/>
    <property type="evidence" value="ECO:0007669"/>
    <property type="project" value="UniProtKB-KW"/>
</dbReference>
<dbReference type="AlphaFoldDB" id="A0A2T9JFQ6"/>
<keyword evidence="8" id="KW-0378">Hydrolase</keyword>
<dbReference type="InterPro" id="IPR012338">
    <property type="entry name" value="Beta-lactam/transpept-like"/>
</dbReference>
<evidence type="ECO:0000259" key="15">
    <source>
        <dbReference type="Pfam" id="PF00905"/>
    </source>
</evidence>
<name>A0A2T9JFQ6_9CAUL</name>
<dbReference type="Proteomes" id="UP000244913">
    <property type="component" value="Unassembled WGS sequence"/>
</dbReference>
<evidence type="ECO:0000256" key="8">
    <source>
        <dbReference type="ARBA" id="ARBA00022801"/>
    </source>
</evidence>
<evidence type="ECO:0000256" key="1">
    <source>
        <dbReference type="ARBA" id="ARBA00004167"/>
    </source>
</evidence>